<comment type="caution">
    <text evidence="9">The sequence shown here is derived from an EMBL/GenBank/DDBJ whole genome shotgun (WGS) entry which is preliminary data.</text>
</comment>
<name>A0A198AHS5_9BACL</name>
<evidence type="ECO:0000313" key="9">
    <source>
        <dbReference type="EMBL" id="OAS21069.1"/>
    </source>
</evidence>
<dbReference type="Pfam" id="PF03845">
    <property type="entry name" value="Spore_permease"/>
    <property type="match status" value="1"/>
</dbReference>
<keyword evidence="3" id="KW-0813">Transport</keyword>
<dbReference type="NCBIfam" id="TIGR00912">
    <property type="entry name" value="2A0309"/>
    <property type="match status" value="1"/>
</dbReference>
<feature type="transmembrane region" description="Helical" evidence="8">
    <location>
        <begin position="220"/>
        <end position="245"/>
    </location>
</feature>
<evidence type="ECO:0000256" key="2">
    <source>
        <dbReference type="ARBA" id="ARBA00007998"/>
    </source>
</evidence>
<evidence type="ECO:0000256" key="6">
    <source>
        <dbReference type="ARBA" id="ARBA00022989"/>
    </source>
</evidence>
<keyword evidence="6 8" id="KW-1133">Transmembrane helix</keyword>
<feature type="transmembrane region" description="Helical" evidence="8">
    <location>
        <begin position="272"/>
        <end position="295"/>
    </location>
</feature>
<gene>
    <name evidence="9" type="ORF">A8708_29700</name>
</gene>
<keyword evidence="4" id="KW-0309">Germination</keyword>
<dbReference type="PANTHER" id="PTHR34975:SF2">
    <property type="entry name" value="SPORE GERMINATION PROTEIN A2"/>
    <property type="match status" value="1"/>
</dbReference>
<evidence type="ECO:0000256" key="4">
    <source>
        <dbReference type="ARBA" id="ARBA00022544"/>
    </source>
</evidence>
<evidence type="ECO:0000256" key="3">
    <source>
        <dbReference type="ARBA" id="ARBA00022448"/>
    </source>
</evidence>
<evidence type="ECO:0000256" key="1">
    <source>
        <dbReference type="ARBA" id="ARBA00004141"/>
    </source>
</evidence>
<proteinExistence type="inferred from homology"/>
<dbReference type="GO" id="GO:0016020">
    <property type="term" value="C:membrane"/>
    <property type="evidence" value="ECO:0007669"/>
    <property type="project" value="UniProtKB-SubCell"/>
</dbReference>
<dbReference type="InterPro" id="IPR004761">
    <property type="entry name" value="Spore_GerAB"/>
</dbReference>
<reference evidence="9 10" key="1">
    <citation type="submission" date="2016-05" db="EMBL/GenBank/DDBJ databases">
        <title>Paenibacillus sp. 1ZS3-15 nov., isolated from the rhizosphere soil.</title>
        <authorList>
            <person name="Zhang X.X."/>
            <person name="Zhang J."/>
        </authorList>
    </citation>
    <scope>NUCLEOTIDE SEQUENCE [LARGE SCALE GENOMIC DNA]</scope>
    <source>
        <strain evidence="9 10">1ZS3-15</strain>
    </source>
</reference>
<evidence type="ECO:0000256" key="5">
    <source>
        <dbReference type="ARBA" id="ARBA00022692"/>
    </source>
</evidence>
<organism evidence="9 10">
    <name type="scientific">Paenibacillus oryzisoli</name>
    <dbReference type="NCBI Taxonomy" id="1850517"/>
    <lineage>
        <taxon>Bacteria</taxon>
        <taxon>Bacillati</taxon>
        <taxon>Bacillota</taxon>
        <taxon>Bacilli</taxon>
        <taxon>Bacillales</taxon>
        <taxon>Paenibacillaceae</taxon>
        <taxon>Paenibacillus</taxon>
    </lineage>
</organism>
<dbReference type="STRING" id="1850517.A8708_29700"/>
<dbReference type="AlphaFoldDB" id="A0A198AHS5"/>
<keyword evidence="5 8" id="KW-0812">Transmembrane</keyword>
<dbReference type="Proteomes" id="UP000078454">
    <property type="component" value="Unassembled WGS sequence"/>
</dbReference>
<feature type="transmembrane region" description="Helical" evidence="8">
    <location>
        <begin position="185"/>
        <end position="208"/>
    </location>
</feature>
<feature type="transmembrane region" description="Helical" evidence="8">
    <location>
        <begin position="145"/>
        <end position="165"/>
    </location>
</feature>
<dbReference type="RefSeq" id="WP_068662647.1">
    <property type="nucleotide sequence ID" value="NZ_LYPB01000049.1"/>
</dbReference>
<keyword evidence="7 8" id="KW-0472">Membrane</keyword>
<feature type="transmembrane region" description="Helical" evidence="8">
    <location>
        <begin position="307"/>
        <end position="325"/>
    </location>
</feature>
<evidence type="ECO:0000256" key="8">
    <source>
        <dbReference type="SAM" id="Phobius"/>
    </source>
</evidence>
<feature type="transmembrane region" description="Helical" evidence="8">
    <location>
        <begin position="81"/>
        <end position="107"/>
    </location>
</feature>
<accession>A0A198AHS5</accession>
<protein>
    <submittedName>
        <fullName evidence="9">Uncharacterized protein</fullName>
    </submittedName>
</protein>
<sequence length="372" mass="42030">MRIGEQISPGQMSVLFFIYLTGSSIINIPQPLISFAGNGAWISLILSYLLSLSFLSCILYMHGTYPDLTFIEYCKKTVGTWMTVLLAIPFISYQFHMATGIVIDIGLFMTTTLMRETPIYVFNSLIFLLIYVTVRMGIDVIARMFVLLSAMVMVYVILILALASFNYHPTYLLPILPFGFKPILLGSYFSFGFPYVEIFLFSMILPFVSTNQNKPLKRGLFLALSLNALSLITVTLCTIMTYGPIAGERKYSMFQLARTIEFYELFQRIESLIGISLIVASYMKATIVIFALNLTFTHLFNLQNSRLLILPITMTCCLLSFTIPVKGEAFWSNLVSFIHPLWGTIGYLLPVSIVILIHVAKRKNKSTLTSHD</sequence>
<comment type="subcellular location">
    <subcellularLocation>
        <location evidence="1">Membrane</location>
        <topology evidence="1">Multi-pass membrane protein</topology>
    </subcellularLocation>
</comment>
<feature type="transmembrane region" description="Helical" evidence="8">
    <location>
        <begin position="12"/>
        <end position="33"/>
    </location>
</feature>
<comment type="similarity">
    <text evidence="2">Belongs to the amino acid-polyamine-organocation (APC) superfamily. Spore germination protein (SGP) (TC 2.A.3.9) family.</text>
</comment>
<evidence type="ECO:0000313" key="10">
    <source>
        <dbReference type="Proteomes" id="UP000078454"/>
    </source>
</evidence>
<keyword evidence="10" id="KW-1185">Reference proteome</keyword>
<feature type="transmembrane region" description="Helical" evidence="8">
    <location>
        <begin position="119"/>
        <end position="138"/>
    </location>
</feature>
<feature type="transmembrane region" description="Helical" evidence="8">
    <location>
        <begin position="39"/>
        <end position="60"/>
    </location>
</feature>
<dbReference type="EMBL" id="LYPB01000049">
    <property type="protein sequence ID" value="OAS21069.1"/>
    <property type="molecule type" value="Genomic_DNA"/>
</dbReference>
<feature type="transmembrane region" description="Helical" evidence="8">
    <location>
        <begin position="337"/>
        <end position="360"/>
    </location>
</feature>
<dbReference type="GO" id="GO:0009847">
    <property type="term" value="P:spore germination"/>
    <property type="evidence" value="ECO:0007669"/>
    <property type="project" value="InterPro"/>
</dbReference>
<dbReference type="PANTHER" id="PTHR34975">
    <property type="entry name" value="SPORE GERMINATION PROTEIN A2"/>
    <property type="match status" value="1"/>
</dbReference>
<evidence type="ECO:0000256" key="7">
    <source>
        <dbReference type="ARBA" id="ARBA00023136"/>
    </source>
</evidence>